<protein>
    <submittedName>
        <fullName evidence="2">Uncharacterized protein</fullName>
    </submittedName>
</protein>
<name>A0A6A5UAC8_9PLEO</name>
<feature type="region of interest" description="Disordered" evidence="1">
    <location>
        <begin position="53"/>
        <end position="88"/>
    </location>
</feature>
<dbReference type="Proteomes" id="UP000800035">
    <property type="component" value="Unassembled WGS sequence"/>
</dbReference>
<evidence type="ECO:0000313" key="2">
    <source>
        <dbReference type="EMBL" id="KAF1959816.1"/>
    </source>
</evidence>
<dbReference type="Pfam" id="PF10454">
    <property type="entry name" value="DUF2458"/>
    <property type="match status" value="1"/>
</dbReference>
<dbReference type="EMBL" id="ML976984">
    <property type="protein sequence ID" value="KAF1959816.1"/>
    <property type="molecule type" value="Genomic_DNA"/>
</dbReference>
<dbReference type="AlphaFoldDB" id="A0A6A5UAC8"/>
<accession>A0A6A5UAC8</accession>
<organism evidence="2 3">
    <name type="scientific">Byssothecium circinans</name>
    <dbReference type="NCBI Taxonomy" id="147558"/>
    <lineage>
        <taxon>Eukaryota</taxon>
        <taxon>Fungi</taxon>
        <taxon>Dikarya</taxon>
        <taxon>Ascomycota</taxon>
        <taxon>Pezizomycotina</taxon>
        <taxon>Dothideomycetes</taxon>
        <taxon>Pleosporomycetidae</taxon>
        <taxon>Pleosporales</taxon>
        <taxon>Massarineae</taxon>
        <taxon>Massarinaceae</taxon>
        <taxon>Byssothecium</taxon>
    </lineage>
</organism>
<reference evidence="2" key="1">
    <citation type="journal article" date="2020" name="Stud. Mycol.">
        <title>101 Dothideomycetes genomes: a test case for predicting lifestyles and emergence of pathogens.</title>
        <authorList>
            <person name="Haridas S."/>
            <person name="Albert R."/>
            <person name="Binder M."/>
            <person name="Bloem J."/>
            <person name="Labutti K."/>
            <person name="Salamov A."/>
            <person name="Andreopoulos B."/>
            <person name="Baker S."/>
            <person name="Barry K."/>
            <person name="Bills G."/>
            <person name="Bluhm B."/>
            <person name="Cannon C."/>
            <person name="Castanera R."/>
            <person name="Culley D."/>
            <person name="Daum C."/>
            <person name="Ezra D."/>
            <person name="Gonzalez J."/>
            <person name="Henrissat B."/>
            <person name="Kuo A."/>
            <person name="Liang C."/>
            <person name="Lipzen A."/>
            <person name="Lutzoni F."/>
            <person name="Magnuson J."/>
            <person name="Mondo S."/>
            <person name="Nolan M."/>
            <person name="Ohm R."/>
            <person name="Pangilinan J."/>
            <person name="Park H.-J."/>
            <person name="Ramirez L."/>
            <person name="Alfaro M."/>
            <person name="Sun H."/>
            <person name="Tritt A."/>
            <person name="Yoshinaga Y."/>
            <person name="Zwiers L.-H."/>
            <person name="Turgeon B."/>
            <person name="Goodwin S."/>
            <person name="Spatafora J."/>
            <person name="Crous P."/>
            <person name="Grigoriev I."/>
        </authorList>
    </citation>
    <scope>NUCLEOTIDE SEQUENCE</scope>
    <source>
        <strain evidence="2">CBS 675.92</strain>
    </source>
</reference>
<evidence type="ECO:0000256" key="1">
    <source>
        <dbReference type="SAM" id="MobiDB-lite"/>
    </source>
</evidence>
<keyword evidence="3" id="KW-1185">Reference proteome</keyword>
<dbReference type="InterPro" id="IPR018858">
    <property type="entry name" value="DUF2458"/>
</dbReference>
<dbReference type="OrthoDB" id="5363415at2759"/>
<proteinExistence type="predicted"/>
<evidence type="ECO:0000313" key="3">
    <source>
        <dbReference type="Proteomes" id="UP000800035"/>
    </source>
</evidence>
<sequence>MADNNPQNLDLEQILATLANLPNTQNHPAEVSQQVYNPGQILGFPDNQQAIYTPEQPNGYYALNQPQDPRQYGQPSPSPIPQPAPQQRVSTPIINPATITEWKHGLRCVNKVAAQNPDFSNAVRKLMKDQERNMKDWEAGRQRLIDEQKAKRENEKTQRAALPSGILGNSTPLRTPEREKEELSEYDLKVYRACRLMVDSQSANLKGLGVPFFGTKQELILADGASPEDDEAGQDKKVTKKQLLELQRKMLNHLEDLYGD</sequence>
<gene>
    <name evidence="2" type="ORF">CC80DRAFT_533152</name>
</gene>